<dbReference type="GO" id="GO:0005789">
    <property type="term" value="C:endoplasmic reticulum membrane"/>
    <property type="evidence" value="ECO:0007669"/>
    <property type="project" value="TreeGrafter"/>
</dbReference>
<feature type="compositionally biased region" description="Basic and acidic residues" evidence="1">
    <location>
        <begin position="238"/>
        <end position="248"/>
    </location>
</feature>
<proteinExistence type="predicted"/>
<dbReference type="AlphaFoldDB" id="A0A9N7TL59"/>
<evidence type="ECO:0000256" key="1">
    <source>
        <dbReference type="SAM" id="MobiDB-lite"/>
    </source>
</evidence>
<keyword evidence="3" id="KW-1185">Reference proteome</keyword>
<feature type="region of interest" description="Disordered" evidence="1">
    <location>
        <begin position="197"/>
        <end position="256"/>
    </location>
</feature>
<dbReference type="PANTHER" id="PTHR10859">
    <property type="entry name" value="GLYCOSYL TRANSFERASE"/>
    <property type="match status" value="1"/>
</dbReference>
<gene>
    <name evidence="2" type="ORF">PLEPLA_LOCUS1756</name>
</gene>
<organism evidence="2 3">
    <name type="scientific">Pleuronectes platessa</name>
    <name type="common">European plaice</name>
    <dbReference type="NCBI Taxonomy" id="8262"/>
    <lineage>
        <taxon>Eukaryota</taxon>
        <taxon>Metazoa</taxon>
        <taxon>Chordata</taxon>
        <taxon>Craniata</taxon>
        <taxon>Vertebrata</taxon>
        <taxon>Euteleostomi</taxon>
        <taxon>Actinopterygii</taxon>
        <taxon>Neopterygii</taxon>
        <taxon>Teleostei</taxon>
        <taxon>Neoteleostei</taxon>
        <taxon>Acanthomorphata</taxon>
        <taxon>Carangaria</taxon>
        <taxon>Pleuronectiformes</taxon>
        <taxon>Pleuronectoidei</taxon>
        <taxon>Pleuronectidae</taxon>
        <taxon>Pleuronectes</taxon>
    </lineage>
</organism>
<feature type="compositionally biased region" description="Basic and acidic residues" evidence="1">
    <location>
        <begin position="147"/>
        <end position="160"/>
    </location>
</feature>
<evidence type="ECO:0000313" key="3">
    <source>
        <dbReference type="Proteomes" id="UP001153269"/>
    </source>
</evidence>
<feature type="compositionally biased region" description="Basic and acidic residues" evidence="1">
    <location>
        <begin position="208"/>
        <end position="222"/>
    </location>
</feature>
<feature type="compositionally biased region" description="Basic residues" evidence="1">
    <location>
        <begin position="121"/>
        <end position="146"/>
    </location>
</feature>
<sequence>MSTWSHREDQQQQNNPQIGADDESTIQQENRRLLIVAHVTAEMVRLTRHEKEKYFLTASGEKEPFPSLHDPHSRELSVVVPAYNEELRMPVMLDEAMEYLENRQVSAQLHIDRFPYRWGRSKKRRQVGGGRSKKRRQERGRSRKRRQEAGGRREGRRQEGGWEEVKNAWVALRSIGKKSLEVEAAKCAKLTDVFGAGFTSPAAAGAPGDERGGLDNDERVEADMIALRSVAPPPASRTRSERHSESRARSRGAASQ</sequence>
<dbReference type="EMBL" id="CADEAL010000085">
    <property type="protein sequence ID" value="CAB1414053.1"/>
    <property type="molecule type" value="Genomic_DNA"/>
</dbReference>
<dbReference type="GO" id="GO:0006487">
    <property type="term" value="P:protein N-linked glycosylation"/>
    <property type="evidence" value="ECO:0007669"/>
    <property type="project" value="TreeGrafter"/>
</dbReference>
<dbReference type="PANTHER" id="PTHR10859:SF91">
    <property type="entry name" value="DOLICHYL-PHOSPHATE BETA-GLUCOSYLTRANSFERASE"/>
    <property type="match status" value="1"/>
</dbReference>
<reference evidence="2" key="1">
    <citation type="submission" date="2020-03" db="EMBL/GenBank/DDBJ databases">
        <authorList>
            <person name="Weist P."/>
        </authorList>
    </citation>
    <scope>NUCLEOTIDE SEQUENCE</scope>
</reference>
<feature type="region of interest" description="Disordered" evidence="1">
    <location>
        <begin position="1"/>
        <end position="26"/>
    </location>
</feature>
<evidence type="ECO:0000313" key="2">
    <source>
        <dbReference type="EMBL" id="CAB1414053.1"/>
    </source>
</evidence>
<comment type="caution">
    <text evidence="2">The sequence shown here is derived from an EMBL/GenBank/DDBJ whole genome shotgun (WGS) entry which is preliminary data.</text>
</comment>
<feature type="compositionally biased region" description="Basic and acidic residues" evidence="1">
    <location>
        <begin position="1"/>
        <end position="10"/>
    </location>
</feature>
<accession>A0A9N7TL59</accession>
<feature type="region of interest" description="Disordered" evidence="1">
    <location>
        <begin position="121"/>
        <end position="160"/>
    </location>
</feature>
<protein>
    <submittedName>
        <fullName evidence="2">Uncharacterized protein</fullName>
    </submittedName>
</protein>
<name>A0A9N7TL59_PLEPL</name>
<dbReference type="Proteomes" id="UP001153269">
    <property type="component" value="Unassembled WGS sequence"/>
</dbReference>